<reference evidence="5 6" key="1">
    <citation type="journal article" date="2019" name="Nat. Plants">
        <title>Stout camphor tree genome fills gaps in understanding of flowering plant genome evolution.</title>
        <authorList>
            <person name="Chaw S.M."/>
            <person name="Liu Y.C."/>
            <person name="Wu Y.W."/>
            <person name="Wang H.Y."/>
            <person name="Lin C.I."/>
            <person name="Wu C.S."/>
            <person name="Ke H.M."/>
            <person name="Chang L.Y."/>
            <person name="Hsu C.Y."/>
            <person name="Yang H.T."/>
            <person name="Sudianto E."/>
            <person name="Hsu M.H."/>
            <person name="Wu K.P."/>
            <person name="Wang L.N."/>
            <person name="Leebens-Mack J.H."/>
            <person name="Tsai I.J."/>
        </authorList>
    </citation>
    <scope>NUCLEOTIDE SEQUENCE [LARGE SCALE GENOMIC DNA]</scope>
    <source>
        <strain evidence="6">cv. Chaw 1501</strain>
        <tissue evidence="5">Young leaves</tissue>
    </source>
</reference>
<feature type="compositionally biased region" description="Polar residues" evidence="3">
    <location>
        <begin position="71"/>
        <end position="81"/>
    </location>
</feature>
<dbReference type="Pfam" id="PF14432">
    <property type="entry name" value="DYW_deaminase"/>
    <property type="match status" value="1"/>
</dbReference>
<dbReference type="OrthoDB" id="185373at2759"/>
<dbReference type="FunFam" id="1.25.40.10:FF:000393">
    <property type="entry name" value="Pentatricopeptide repeat-containing protein At1g20230"/>
    <property type="match status" value="1"/>
</dbReference>
<dbReference type="SUPFAM" id="SSF48452">
    <property type="entry name" value="TPR-like"/>
    <property type="match status" value="1"/>
</dbReference>
<dbReference type="Pfam" id="PF13812">
    <property type="entry name" value="PPR_3"/>
    <property type="match status" value="1"/>
</dbReference>
<dbReference type="NCBIfam" id="TIGR00756">
    <property type="entry name" value="PPR"/>
    <property type="match status" value="9"/>
</dbReference>
<feature type="repeat" description="PPR" evidence="2">
    <location>
        <begin position="563"/>
        <end position="597"/>
    </location>
</feature>
<dbReference type="AlphaFoldDB" id="A0A443NCJ5"/>
<evidence type="ECO:0000313" key="5">
    <source>
        <dbReference type="EMBL" id="RWR76208.1"/>
    </source>
</evidence>
<dbReference type="InterPro" id="IPR046960">
    <property type="entry name" value="PPR_At4g14850-like_plant"/>
</dbReference>
<dbReference type="GO" id="GO:0099402">
    <property type="term" value="P:plant organ development"/>
    <property type="evidence" value="ECO:0007669"/>
    <property type="project" value="UniProtKB-ARBA"/>
</dbReference>
<dbReference type="InterPro" id="IPR011990">
    <property type="entry name" value="TPR-like_helical_dom_sf"/>
</dbReference>
<evidence type="ECO:0000256" key="3">
    <source>
        <dbReference type="SAM" id="MobiDB-lite"/>
    </source>
</evidence>
<dbReference type="EMBL" id="QPKB01000002">
    <property type="protein sequence ID" value="RWR76208.1"/>
    <property type="molecule type" value="Genomic_DNA"/>
</dbReference>
<feature type="repeat" description="PPR" evidence="2">
    <location>
        <begin position="357"/>
        <end position="391"/>
    </location>
</feature>
<dbReference type="Pfam" id="PF13041">
    <property type="entry name" value="PPR_2"/>
    <property type="match status" value="2"/>
</dbReference>
<gene>
    <name evidence="5" type="ORF">CKAN_00463600</name>
</gene>
<name>A0A443NCJ5_9MAGN</name>
<dbReference type="InterPro" id="IPR032867">
    <property type="entry name" value="DYW_dom"/>
</dbReference>
<dbReference type="PANTHER" id="PTHR47926:SF347">
    <property type="entry name" value="PENTATRICOPEPTIDE REPEAT-CONTAINING PROTEIN"/>
    <property type="match status" value="1"/>
</dbReference>
<sequence>MESSIIFSKSNPSPYEFLKQEFHSKFLPNIIVPLKKPTPMASNSPFSSQFSSKPTPVATKSLFPQLPIDAKTSSQLPSKPSINPIPMASKTTLPSLPNKQETPAQFPSKPNKESTELTSEKPPKITDQYLLHLCRNGRLKEAVTAIDLLAERGSKVRPKTYISLLQSCIDLDSIDDARKLHARIDSVLSNPSVETKLVSMYAKCGSLKEARHVFNGMRERNLFAWSAMIGAYAREQRWEEVVELFAWMMAEGVVPDEFLIPKILQASASLGDVKTGELMHSVVIRGGMDQFIYVNNAILAMYAKCGKLDSAKRVFEKMLMRDGITWNSMISAHCQCGENEKAMKLFNHMQVEGIEPGLITWNILIASYNQSGNCDRAMELMKNMESVGIAPDVFTWTSMISGFAQNHRRSQALDLFREMWFTGVEPNGVTIASALSACASLKTFKKGVEIHSVAVKMGYENGILVGNSLIDMYAKCGKLEDAQTIFNKISERDVFTWNSMIGAYVQAGYCGKAHELFERMQSSGMQRNVVTWNVMISAYMQNGDEDQAMELFHKMEMEGIERSTASWNSLIAGSLQNGHENKALQIFRQMQSVSMRPNSVTILSVLPACANLLTAMKVKEIHGFVLHNALNFEVSILNLLVDTYAKSGDIGSAQSVFNVVTSKDLVSWNSLLSGYALHGQSQMVIELFDVMKRVGMKPNHKTITYMISAYGLTGMVNEGKKLFSSVTEEYQIPPSLEHYAAMVGLLGRTGRLKEVTDFLETMPVEPDYAVWDALLTACRINGNISLATFAAENLMKLEPGNSIIHRLLSQIYALSGRYEDESRMSKHMNRNRNSNLPGCAWTEVKNTVYAFSTGDRSMPDSAVIYAWLDSMEEEMKVRAKDFPDIQLYFEEEDEEEIVGIHSEKLAIAFNLIGTPAFQSMRIMKNLRMCTSCHRIARFISSITGREIFLKDSKCLHHFKSGQCSCKDYW</sequence>
<accession>A0A443NCJ5</accession>
<dbReference type="GO" id="GO:0008270">
    <property type="term" value="F:zinc ion binding"/>
    <property type="evidence" value="ECO:0007669"/>
    <property type="project" value="InterPro"/>
</dbReference>
<dbReference type="PANTHER" id="PTHR47926">
    <property type="entry name" value="PENTATRICOPEPTIDE REPEAT-CONTAINING PROTEIN"/>
    <property type="match status" value="1"/>
</dbReference>
<dbReference type="GO" id="GO:0009451">
    <property type="term" value="P:RNA modification"/>
    <property type="evidence" value="ECO:0007669"/>
    <property type="project" value="InterPro"/>
</dbReference>
<dbReference type="FunFam" id="1.25.40.10:FF:000380">
    <property type="entry name" value="Pentatricopeptide repeat-containing protein, chloroplastic"/>
    <property type="match status" value="1"/>
</dbReference>
<evidence type="ECO:0000256" key="1">
    <source>
        <dbReference type="ARBA" id="ARBA00022737"/>
    </source>
</evidence>
<proteinExistence type="predicted"/>
<comment type="caution">
    <text evidence="5">The sequence shown here is derived from an EMBL/GenBank/DDBJ whole genome shotgun (WGS) entry which is preliminary data.</text>
</comment>
<dbReference type="STRING" id="337451.A0A443NCJ5"/>
<feature type="repeat" description="PPR" evidence="2">
    <location>
        <begin position="392"/>
        <end position="426"/>
    </location>
</feature>
<dbReference type="Gene3D" id="1.25.40.10">
    <property type="entry name" value="Tetratricopeptide repeat domain"/>
    <property type="match status" value="5"/>
</dbReference>
<protein>
    <submittedName>
        <fullName evidence="5">Pentatricopeptide repeat-containing protein</fullName>
    </submittedName>
</protein>
<dbReference type="Pfam" id="PF20431">
    <property type="entry name" value="E_motif"/>
    <property type="match status" value="1"/>
</dbReference>
<feature type="region of interest" description="Disordered" evidence="3">
    <location>
        <begin position="70"/>
        <end position="122"/>
    </location>
</feature>
<feature type="repeat" description="PPR" evidence="2">
    <location>
        <begin position="221"/>
        <end position="255"/>
    </location>
</feature>
<dbReference type="GO" id="GO:0003723">
    <property type="term" value="F:RNA binding"/>
    <property type="evidence" value="ECO:0007669"/>
    <property type="project" value="InterPro"/>
</dbReference>
<organism evidence="5 6">
    <name type="scientific">Cinnamomum micranthum f. kanehirae</name>
    <dbReference type="NCBI Taxonomy" id="337451"/>
    <lineage>
        <taxon>Eukaryota</taxon>
        <taxon>Viridiplantae</taxon>
        <taxon>Streptophyta</taxon>
        <taxon>Embryophyta</taxon>
        <taxon>Tracheophyta</taxon>
        <taxon>Spermatophyta</taxon>
        <taxon>Magnoliopsida</taxon>
        <taxon>Magnoliidae</taxon>
        <taxon>Laurales</taxon>
        <taxon>Lauraceae</taxon>
        <taxon>Cinnamomum</taxon>
    </lineage>
</organism>
<dbReference type="InterPro" id="IPR002885">
    <property type="entry name" value="PPR_rpt"/>
</dbReference>
<evidence type="ECO:0000259" key="4">
    <source>
        <dbReference type="Pfam" id="PF14432"/>
    </source>
</evidence>
<evidence type="ECO:0000256" key="2">
    <source>
        <dbReference type="PROSITE-ProRule" id="PRU00708"/>
    </source>
</evidence>
<dbReference type="Proteomes" id="UP000283530">
    <property type="component" value="Unassembled WGS sequence"/>
</dbReference>
<dbReference type="PROSITE" id="PS51375">
    <property type="entry name" value="PPR"/>
    <property type="match status" value="8"/>
</dbReference>
<feature type="compositionally biased region" description="Basic and acidic residues" evidence="3">
    <location>
        <begin position="110"/>
        <end position="122"/>
    </location>
</feature>
<dbReference type="FunFam" id="1.25.40.10:FF:000158">
    <property type="entry name" value="pentatricopeptide repeat-containing protein At2g33680"/>
    <property type="match status" value="1"/>
</dbReference>
<dbReference type="InterPro" id="IPR046848">
    <property type="entry name" value="E_motif"/>
</dbReference>
<dbReference type="Pfam" id="PF01535">
    <property type="entry name" value="PPR"/>
    <property type="match status" value="5"/>
</dbReference>
<feature type="repeat" description="PPR" evidence="2">
    <location>
        <begin position="322"/>
        <end position="356"/>
    </location>
</feature>
<feature type="compositionally biased region" description="Polar residues" evidence="3">
    <location>
        <begin position="89"/>
        <end position="105"/>
    </location>
</feature>
<keyword evidence="6" id="KW-1185">Reference proteome</keyword>
<evidence type="ECO:0000313" key="6">
    <source>
        <dbReference type="Proteomes" id="UP000283530"/>
    </source>
</evidence>
<feature type="compositionally biased region" description="Low complexity" evidence="3">
    <location>
        <begin position="42"/>
        <end position="52"/>
    </location>
</feature>
<feature type="domain" description="DYW" evidence="4">
    <location>
        <begin position="889"/>
        <end position="969"/>
    </location>
</feature>
<keyword evidence="1" id="KW-0677">Repeat</keyword>
<feature type="repeat" description="PPR" evidence="2">
    <location>
        <begin position="528"/>
        <end position="562"/>
    </location>
</feature>
<feature type="region of interest" description="Disordered" evidence="3">
    <location>
        <begin position="37"/>
        <end position="58"/>
    </location>
</feature>
<feature type="repeat" description="PPR" evidence="2">
    <location>
        <begin position="664"/>
        <end position="698"/>
    </location>
</feature>
<feature type="repeat" description="PPR" evidence="2">
    <location>
        <begin position="493"/>
        <end position="527"/>
    </location>
</feature>